<keyword evidence="4" id="KW-0677">Repeat</keyword>
<proteinExistence type="predicted"/>
<evidence type="ECO:0000256" key="1">
    <source>
        <dbReference type="ARBA" id="ARBA00022448"/>
    </source>
</evidence>
<dbReference type="STRING" id="1069083.GCA_000371805_01033"/>
<accession>N6VRV6</accession>
<dbReference type="Pfam" id="PF13187">
    <property type="entry name" value="Fer4_9"/>
    <property type="match status" value="1"/>
</dbReference>
<evidence type="ECO:0000313" key="10">
    <source>
        <dbReference type="Proteomes" id="UP000053695"/>
    </source>
</evidence>
<keyword evidence="10" id="KW-1185">Reference proteome</keyword>
<dbReference type="Gene3D" id="3.30.70.20">
    <property type="match status" value="7"/>
</dbReference>
<keyword evidence="7" id="KW-0411">Iron-sulfur</keyword>
<dbReference type="EMBL" id="APMM01000010">
    <property type="protein sequence ID" value="ENN96595.1"/>
    <property type="molecule type" value="Genomic_DNA"/>
</dbReference>
<dbReference type="RefSeq" id="WP_004589960.1">
    <property type="nucleotide sequence ID" value="NZ_APMM01000010.1"/>
</dbReference>
<keyword evidence="1" id="KW-0813">Transport</keyword>
<dbReference type="GO" id="GO:0046872">
    <property type="term" value="F:metal ion binding"/>
    <property type="evidence" value="ECO:0007669"/>
    <property type="project" value="UniProtKB-KW"/>
</dbReference>
<evidence type="ECO:0000259" key="8">
    <source>
        <dbReference type="PROSITE" id="PS51379"/>
    </source>
</evidence>
<feature type="domain" description="4Fe-4S ferredoxin-type" evidence="8">
    <location>
        <begin position="67"/>
        <end position="96"/>
    </location>
</feature>
<dbReference type="Pfam" id="PF00037">
    <property type="entry name" value="Fer4"/>
    <property type="match status" value="3"/>
</dbReference>
<dbReference type="SUPFAM" id="SSF54862">
    <property type="entry name" value="4Fe-4S ferredoxins"/>
    <property type="match status" value="4"/>
</dbReference>
<dbReference type="PANTHER" id="PTHR43687">
    <property type="entry name" value="ADENYLYLSULFATE REDUCTASE, BETA SUBUNIT"/>
    <property type="match status" value="1"/>
</dbReference>
<evidence type="ECO:0000256" key="3">
    <source>
        <dbReference type="ARBA" id="ARBA00022723"/>
    </source>
</evidence>
<feature type="domain" description="4Fe-4S ferredoxin-type" evidence="8">
    <location>
        <begin position="430"/>
        <end position="459"/>
    </location>
</feature>
<dbReference type="InterPro" id="IPR050572">
    <property type="entry name" value="Fe-S_Ferredoxin"/>
</dbReference>
<feature type="domain" description="4Fe-4S ferredoxin-type" evidence="8">
    <location>
        <begin position="35"/>
        <end position="66"/>
    </location>
</feature>
<comment type="caution">
    <text evidence="9">The sequence shown here is derived from an EMBL/GenBank/DDBJ whole genome shotgun (WGS) entry which is preliminary data.</text>
</comment>
<feature type="domain" description="4Fe-4S ferredoxin-type" evidence="8">
    <location>
        <begin position="97"/>
        <end position="126"/>
    </location>
</feature>
<keyword evidence="3" id="KW-0479">Metal-binding</keyword>
<dbReference type="InterPro" id="IPR017896">
    <property type="entry name" value="4Fe4S_Fe-S-bd"/>
</dbReference>
<feature type="domain" description="4Fe-4S ferredoxin-type" evidence="8">
    <location>
        <begin position="405"/>
        <end position="429"/>
    </location>
</feature>
<dbReference type="GO" id="GO:0051539">
    <property type="term" value="F:4 iron, 4 sulfur cluster binding"/>
    <property type="evidence" value="ECO:0007669"/>
    <property type="project" value="UniProtKB-KW"/>
</dbReference>
<evidence type="ECO:0000256" key="7">
    <source>
        <dbReference type="ARBA" id="ARBA00023014"/>
    </source>
</evidence>
<feature type="domain" description="4Fe-4S ferredoxin-type" evidence="8">
    <location>
        <begin position="280"/>
        <end position="309"/>
    </location>
</feature>
<feature type="domain" description="4Fe-4S ferredoxin-type" evidence="8">
    <location>
        <begin position="366"/>
        <end position="395"/>
    </location>
</feature>
<dbReference type="AlphaFoldDB" id="N6VRV6"/>
<dbReference type="Proteomes" id="UP000053695">
    <property type="component" value="Unassembled WGS sequence"/>
</dbReference>
<protein>
    <submittedName>
        <fullName evidence="9">Polyferredoxin MvhB</fullName>
    </submittedName>
</protein>
<gene>
    <name evidence="9" type="ORF">J422_01495</name>
</gene>
<organism evidence="9 10">
    <name type="scientific">Methanocaldococcus villosus KIN24-T80</name>
    <dbReference type="NCBI Taxonomy" id="1069083"/>
    <lineage>
        <taxon>Archaea</taxon>
        <taxon>Methanobacteriati</taxon>
        <taxon>Methanobacteriota</taxon>
        <taxon>Methanomada group</taxon>
        <taxon>Methanococci</taxon>
        <taxon>Methanococcales</taxon>
        <taxon>Methanocaldococcaceae</taxon>
        <taxon>Methanocaldococcus</taxon>
    </lineage>
</organism>
<dbReference type="PROSITE" id="PS51379">
    <property type="entry name" value="4FE4S_FER_2"/>
    <property type="match status" value="11"/>
</dbReference>
<keyword evidence="5" id="KW-0249">Electron transport</keyword>
<keyword evidence="2" id="KW-0004">4Fe-4S</keyword>
<name>N6VRV6_9EURY</name>
<feature type="domain" description="4Fe-4S ferredoxin-type" evidence="8">
    <location>
        <begin position="167"/>
        <end position="196"/>
    </location>
</feature>
<feature type="domain" description="4Fe-4S ferredoxin-type" evidence="8">
    <location>
        <begin position="335"/>
        <end position="365"/>
    </location>
</feature>
<dbReference type="OrthoDB" id="23478at2157"/>
<feature type="domain" description="4Fe-4S ferredoxin-type" evidence="8">
    <location>
        <begin position="212"/>
        <end position="243"/>
    </location>
</feature>
<reference evidence="9 10" key="1">
    <citation type="journal article" date="2013" name="Genome Announc.">
        <title>Draft Genome Sequence of a Highly Flagellated, Fast-Swimming Archaeon, Methanocaldococcus villosus Strain KIN24-T80 (DSM 22612).</title>
        <authorList>
            <person name="Thennarasu S."/>
            <person name="Polireddy D."/>
            <person name="Antony A."/>
            <person name="Yada M.R."/>
            <person name="Algarawi S."/>
            <person name="Sivakumar N."/>
        </authorList>
    </citation>
    <scope>NUCLEOTIDE SEQUENCE [LARGE SCALE GENOMIC DNA]</scope>
    <source>
        <strain evidence="9 10">KIN24-T80</strain>
    </source>
</reference>
<keyword evidence="6" id="KW-0408">Iron</keyword>
<evidence type="ECO:0000256" key="6">
    <source>
        <dbReference type="ARBA" id="ARBA00023004"/>
    </source>
</evidence>
<feature type="domain" description="4Fe-4S ferredoxin-type" evidence="8">
    <location>
        <begin position="250"/>
        <end position="279"/>
    </location>
</feature>
<dbReference type="Pfam" id="PF12838">
    <property type="entry name" value="Fer4_7"/>
    <property type="match status" value="3"/>
</dbReference>
<dbReference type="InterPro" id="IPR017900">
    <property type="entry name" value="4Fe4S_Fe_S_CS"/>
</dbReference>
<sequence>MIITLLDKCRPKDECKSCPFYTKTSKCIEACPTDAIFLLNNKSFSCLTCGQCAEACPNKAIRKNEFGGYYVDRKRCNGCGLCEKACPIGIIKLVEKGGRKFPMGICSMCGACVEVCPYNARVSSYELLNTKRDKLADIYLKALSKILKVDLKRENIEEMRKIKEKRVNIKIDKDKCVGCLRCSYLCPKDTIKPINVNACTLCNLCHEHCPVDAIEYGEVKEGCILCFNCVNICPNSVLKVENFKVVKLKEDKKIKPKNYCINCGLCALECKSGALKFEDNRLYYSPDLCWKCLKCVEVCPQNVRELKGDIIIGGCSLCEICINNCPENAIEIEEKIFENIKDDRCIVCGTCSNVCPMNAIIIDKTNKTIMFKDNCIACENCSIHCPRDIIPNTTGFKKVVDKERSFIRTDMSLCIKCGLCNKACPNECIDYGVIDYDKCEFCGACYNTCPVKAIYLYRSWKIKE</sequence>
<dbReference type="PATRIC" id="fig|1069083.5.peg.294"/>
<dbReference type="GO" id="GO:0016491">
    <property type="term" value="F:oxidoreductase activity"/>
    <property type="evidence" value="ECO:0007669"/>
    <property type="project" value="UniProtKB-ARBA"/>
</dbReference>
<evidence type="ECO:0000256" key="2">
    <source>
        <dbReference type="ARBA" id="ARBA00022485"/>
    </source>
</evidence>
<dbReference type="PROSITE" id="PS00198">
    <property type="entry name" value="4FE4S_FER_1"/>
    <property type="match status" value="6"/>
</dbReference>
<dbReference type="PANTHER" id="PTHR43687:SF6">
    <property type="entry name" value="L-ASPARTATE SEMIALDEHYDE SULFURTRANSFERASE IRON-SULFUR SUBUNIT"/>
    <property type="match status" value="1"/>
</dbReference>
<evidence type="ECO:0000256" key="5">
    <source>
        <dbReference type="ARBA" id="ARBA00022982"/>
    </source>
</evidence>
<evidence type="ECO:0000256" key="4">
    <source>
        <dbReference type="ARBA" id="ARBA00022737"/>
    </source>
</evidence>
<evidence type="ECO:0000313" key="9">
    <source>
        <dbReference type="EMBL" id="ENN96595.1"/>
    </source>
</evidence>